<protein>
    <recommendedName>
        <fullName evidence="3">Conserved oligomeric Golgi complex subunit 8</fullName>
    </recommendedName>
    <alternativeName>
        <fullName evidence="8">Component of oligomeric Golgi complex 8</fullName>
    </alternativeName>
</protein>
<evidence type="ECO:0000256" key="7">
    <source>
        <dbReference type="ARBA" id="ARBA00023136"/>
    </source>
</evidence>
<dbReference type="PANTHER" id="PTHR21311">
    <property type="entry name" value="CONSERVED OLIGOMERIC GOLGI COMPLEX COMPONENT 8"/>
    <property type="match status" value="1"/>
</dbReference>
<reference evidence="10 11" key="1">
    <citation type="submission" date="2013-03" db="EMBL/GenBank/DDBJ databases">
        <title>The Genome Sequence of Phialophora europaea CBS 101466.</title>
        <authorList>
            <consortium name="The Broad Institute Genomics Platform"/>
            <person name="Cuomo C."/>
            <person name="de Hoog S."/>
            <person name="Gorbushina A."/>
            <person name="Walker B."/>
            <person name="Young S.K."/>
            <person name="Zeng Q."/>
            <person name="Gargeya S."/>
            <person name="Fitzgerald M."/>
            <person name="Haas B."/>
            <person name="Abouelleil A."/>
            <person name="Allen A.W."/>
            <person name="Alvarado L."/>
            <person name="Arachchi H.M."/>
            <person name="Berlin A.M."/>
            <person name="Chapman S.B."/>
            <person name="Gainer-Dewar J."/>
            <person name="Goldberg J."/>
            <person name="Griggs A."/>
            <person name="Gujja S."/>
            <person name="Hansen M."/>
            <person name="Howarth C."/>
            <person name="Imamovic A."/>
            <person name="Ireland A."/>
            <person name="Larimer J."/>
            <person name="McCowan C."/>
            <person name="Murphy C."/>
            <person name="Pearson M."/>
            <person name="Poon T.W."/>
            <person name="Priest M."/>
            <person name="Roberts A."/>
            <person name="Saif S."/>
            <person name="Shea T."/>
            <person name="Sisk P."/>
            <person name="Sykes S."/>
            <person name="Wortman J."/>
            <person name="Nusbaum C."/>
            <person name="Birren B."/>
        </authorList>
    </citation>
    <scope>NUCLEOTIDE SEQUENCE [LARGE SCALE GENOMIC DNA]</scope>
    <source>
        <strain evidence="10 11">CBS 101466</strain>
    </source>
</reference>
<evidence type="ECO:0000256" key="8">
    <source>
        <dbReference type="ARBA" id="ARBA00031347"/>
    </source>
</evidence>
<keyword evidence="4" id="KW-0813">Transport</keyword>
<dbReference type="PANTHER" id="PTHR21311:SF0">
    <property type="entry name" value="CONSERVED OLIGOMERIC GOLGI COMPLEX SUBUNIT 8"/>
    <property type="match status" value="1"/>
</dbReference>
<keyword evidence="11" id="KW-1185">Reference proteome</keyword>
<dbReference type="OrthoDB" id="1661054at2759"/>
<evidence type="ECO:0000256" key="1">
    <source>
        <dbReference type="ARBA" id="ARBA00004395"/>
    </source>
</evidence>
<dbReference type="Proteomes" id="UP000030752">
    <property type="component" value="Unassembled WGS sequence"/>
</dbReference>
<evidence type="ECO:0000256" key="9">
    <source>
        <dbReference type="SAM" id="MobiDB-lite"/>
    </source>
</evidence>
<organism evidence="10 11">
    <name type="scientific">Cyphellophora europaea (strain CBS 101466)</name>
    <name type="common">Phialophora europaea</name>
    <dbReference type="NCBI Taxonomy" id="1220924"/>
    <lineage>
        <taxon>Eukaryota</taxon>
        <taxon>Fungi</taxon>
        <taxon>Dikarya</taxon>
        <taxon>Ascomycota</taxon>
        <taxon>Pezizomycotina</taxon>
        <taxon>Eurotiomycetes</taxon>
        <taxon>Chaetothyriomycetidae</taxon>
        <taxon>Chaetothyriales</taxon>
        <taxon>Cyphellophoraceae</taxon>
        <taxon>Cyphellophora</taxon>
    </lineage>
</organism>
<dbReference type="Pfam" id="PF04124">
    <property type="entry name" value="Dor1"/>
    <property type="match status" value="2"/>
</dbReference>
<evidence type="ECO:0000313" key="11">
    <source>
        <dbReference type="Proteomes" id="UP000030752"/>
    </source>
</evidence>
<dbReference type="InParanoid" id="W2S8A7"/>
<name>W2S8A7_CYPE1</name>
<dbReference type="RefSeq" id="XP_008713616.1">
    <property type="nucleotide sequence ID" value="XM_008715394.1"/>
</dbReference>
<evidence type="ECO:0000256" key="3">
    <source>
        <dbReference type="ARBA" id="ARBA00020983"/>
    </source>
</evidence>
<keyword evidence="6" id="KW-0333">Golgi apparatus</keyword>
<dbReference type="HOGENOM" id="CLU_025395_1_0_1"/>
<evidence type="ECO:0000256" key="6">
    <source>
        <dbReference type="ARBA" id="ARBA00023034"/>
    </source>
</evidence>
<evidence type="ECO:0000256" key="5">
    <source>
        <dbReference type="ARBA" id="ARBA00022927"/>
    </source>
</evidence>
<evidence type="ECO:0000313" key="10">
    <source>
        <dbReference type="EMBL" id="ETN44174.1"/>
    </source>
</evidence>
<dbReference type="GO" id="GO:0015031">
    <property type="term" value="P:protein transport"/>
    <property type="evidence" value="ECO:0007669"/>
    <property type="project" value="UniProtKB-KW"/>
</dbReference>
<keyword evidence="5" id="KW-0653">Protein transport</keyword>
<dbReference type="GO" id="GO:0017119">
    <property type="term" value="C:Golgi transport complex"/>
    <property type="evidence" value="ECO:0007669"/>
    <property type="project" value="InterPro"/>
</dbReference>
<dbReference type="STRING" id="1220924.W2S8A7"/>
<dbReference type="GeneID" id="19978063"/>
<dbReference type="eggNOG" id="KOG2069">
    <property type="taxonomic scope" value="Eukaryota"/>
</dbReference>
<proteinExistence type="inferred from homology"/>
<comment type="subcellular location">
    <subcellularLocation>
        <location evidence="1">Golgi apparatus membrane</location>
        <topology evidence="1">Peripheral membrane protein</topology>
    </subcellularLocation>
</comment>
<dbReference type="EMBL" id="KI635846">
    <property type="protein sequence ID" value="ETN44174.1"/>
    <property type="molecule type" value="Genomic_DNA"/>
</dbReference>
<gene>
    <name evidence="10" type="ORF">HMPREF1541_10724</name>
</gene>
<sequence length="483" mass="53134">MAEGLYDLLRQHLPTADQEEDRLPTPEQARYLSRVLSLRLADLTGTEPESLQQSIHSNNVSIQALSSRSYRTTTASFEHLNTLGSALQGISSSVTDIRNAVPQLDETAVKFATSYSKISDANQALEARKKSMLLARQADKVQDIVELPALLSTAIASASTTTSGGANYSQALDLFAHIKRLQILYPDSKLVKKVQQQAKAAMKEMTTNLLNSLRNQSIRLAAAIRTIGWLRRVLPELANKDQLSPAAASTTTLTTSAASHQDEDDFGAIFLCARLCTFLAMTEALSPLRDLGDQETARRLQQPDGSKTTEPARRPSHQQGYSFQGQQTERYLKRYIEIFREQSFSTISMFRNIFPPSEDKASEEDLLPLPSALATFPLHLVNVFMETLREYLPNVTDSAARESLLMQVLYAANSLGRLGADFSMMIATLAPTSNVGGAEDNETEPEWLKIIKKHKVQAARLEAMAAGQEQSTAGTTSVNIAVR</sequence>
<dbReference type="VEuPathDB" id="FungiDB:HMPREF1541_10724"/>
<dbReference type="InterPro" id="IPR007255">
    <property type="entry name" value="COG8"/>
</dbReference>
<feature type="region of interest" description="Disordered" evidence="9">
    <location>
        <begin position="292"/>
        <end position="324"/>
    </location>
</feature>
<keyword evidence="7" id="KW-0472">Membrane</keyword>
<evidence type="ECO:0000256" key="2">
    <source>
        <dbReference type="ARBA" id="ARBA00006419"/>
    </source>
</evidence>
<evidence type="ECO:0000256" key="4">
    <source>
        <dbReference type="ARBA" id="ARBA00022448"/>
    </source>
</evidence>
<dbReference type="GO" id="GO:0006891">
    <property type="term" value="P:intra-Golgi vesicle-mediated transport"/>
    <property type="evidence" value="ECO:0007669"/>
    <property type="project" value="TreeGrafter"/>
</dbReference>
<dbReference type="GO" id="GO:0000139">
    <property type="term" value="C:Golgi membrane"/>
    <property type="evidence" value="ECO:0007669"/>
    <property type="project" value="UniProtKB-SubCell"/>
</dbReference>
<dbReference type="AlphaFoldDB" id="W2S8A7"/>
<comment type="similarity">
    <text evidence="2">Belongs to the COG8 family.</text>
</comment>
<accession>W2S8A7</accession>